<evidence type="ECO:0000313" key="2">
    <source>
        <dbReference type="EMBL" id="CUO18490.1"/>
    </source>
</evidence>
<dbReference type="EMBL" id="CYYP01000009">
    <property type="protein sequence ID" value="CUO18490.1"/>
    <property type="molecule type" value="Genomic_DNA"/>
</dbReference>
<organism evidence="2 3">
    <name type="scientific">Collinsella aerofaciens</name>
    <dbReference type="NCBI Taxonomy" id="74426"/>
    <lineage>
        <taxon>Bacteria</taxon>
        <taxon>Bacillati</taxon>
        <taxon>Actinomycetota</taxon>
        <taxon>Coriobacteriia</taxon>
        <taxon>Coriobacteriales</taxon>
        <taxon>Coriobacteriaceae</taxon>
        <taxon>Collinsella</taxon>
    </lineage>
</organism>
<evidence type="ECO:0000259" key="1">
    <source>
        <dbReference type="Pfam" id="PF01592"/>
    </source>
</evidence>
<dbReference type="Proteomes" id="UP000095468">
    <property type="component" value="Unassembled WGS sequence"/>
</dbReference>
<gene>
    <name evidence="2" type="primary">nifU</name>
    <name evidence="2" type="ORF">ERS852381_01180</name>
</gene>
<dbReference type="CDD" id="cd06664">
    <property type="entry name" value="IscU_like"/>
    <property type="match status" value="1"/>
</dbReference>
<sequence length="144" mass="15979">MGNLYTSTTFMEHNSHPDYKYEMDAPTHEHDGINPSCGDELTLQLRVENGVIEEASFTGHGCAISQASADIMADLITGETVEEAHRLAELFLAMIRGEQLSEEDLEDLDEAAQLQDISHMPARVKCAELAWRTLDGMLEGQNNQ</sequence>
<dbReference type="GO" id="GO:0016226">
    <property type="term" value="P:iron-sulfur cluster assembly"/>
    <property type="evidence" value="ECO:0007669"/>
    <property type="project" value="InterPro"/>
</dbReference>
<proteinExistence type="predicted"/>
<dbReference type="NCBIfam" id="TIGR01994">
    <property type="entry name" value="SUF_scaf_2"/>
    <property type="match status" value="1"/>
</dbReference>
<dbReference type="AlphaFoldDB" id="A0A174D365"/>
<name>A0A174D365_9ACTN</name>
<dbReference type="Pfam" id="PF01592">
    <property type="entry name" value="NifU_N"/>
    <property type="match status" value="1"/>
</dbReference>
<dbReference type="GO" id="GO:0005506">
    <property type="term" value="F:iron ion binding"/>
    <property type="evidence" value="ECO:0007669"/>
    <property type="project" value="InterPro"/>
</dbReference>
<reference evidence="2 3" key="1">
    <citation type="submission" date="2015-09" db="EMBL/GenBank/DDBJ databases">
        <authorList>
            <consortium name="Pathogen Informatics"/>
        </authorList>
    </citation>
    <scope>NUCLEOTIDE SEQUENCE [LARGE SCALE GENOMIC DNA]</scope>
    <source>
        <strain evidence="2 3">2789STDY5608823</strain>
    </source>
</reference>
<accession>A0A174D365</accession>
<feature type="domain" description="NIF system FeS cluster assembly NifU N-terminal" evidence="1">
    <location>
        <begin position="10"/>
        <end position="90"/>
    </location>
</feature>
<dbReference type="Gene3D" id="3.90.1010.10">
    <property type="match status" value="1"/>
</dbReference>
<dbReference type="GO" id="GO:0051536">
    <property type="term" value="F:iron-sulfur cluster binding"/>
    <property type="evidence" value="ECO:0007669"/>
    <property type="project" value="InterPro"/>
</dbReference>
<protein>
    <submittedName>
        <fullName evidence="2">NifU-like protein</fullName>
    </submittedName>
</protein>
<dbReference type="PANTHER" id="PTHR10093">
    <property type="entry name" value="IRON-SULFUR CLUSTER ASSEMBLY ENZYME NIFU HOMOLOG"/>
    <property type="match status" value="1"/>
</dbReference>
<dbReference type="InterPro" id="IPR002871">
    <property type="entry name" value="NIF_FeS_clus_asmbl_NifU_N"/>
</dbReference>
<dbReference type="RefSeq" id="WP_055286548.1">
    <property type="nucleotide sequence ID" value="NZ_CYYP01000009.1"/>
</dbReference>
<dbReference type="SUPFAM" id="SSF82649">
    <property type="entry name" value="SufE/NifU"/>
    <property type="match status" value="1"/>
</dbReference>
<evidence type="ECO:0000313" key="3">
    <source>
        <dbReference type="Proteomes" id="UP000095468"/>
    </source>
</evidence>